<protein>
    <recommendedName>
        <fullName evidence="14">Mitochondrial Rho GTPase</fullName>
        <ecNumber evidence="14">3.6.5.-</ecNumber>
    </recommendedName>
</protein>
<organism evidence="18 19">
    <name type="scientific">Exaiptasia diaphana</name>
    <name type="common">Tropical sea anemone</name>
    <name type="synonym">Aiptasia pulchella</name>
    <dbReference type="NCBI Taxonomy" id="2652724"/>
    <lineage>
        <taxon>Eukaryota</taxon>
        <taxon>Metazoa</taxon>
        <taxon>Cnidaria</taxon>
        <taxon>Anthozoa</taxon>
        <taxon>Hexacorallia</taxon>
        <taxon>Actiniaria</taxon>
        <taxon>Aiptasiidae</taxon>
        <taxon>Exaiptasia</taxon>
    </lineage>
</organism>
<dbReference type="InterPro" id="IPR011992">
    <property type="entry name" value="EF-hand-dom_pair"/>
</dbReference>
<evidence type="ECO:0000259" key="17">
    <source>
        <dbReference type="PROSITE" id="PS51423"/>
    </source>
</evidence>
<dbReference type="Gene3D" id="3.40.50.300">
    <property type="entry name" value="P-loop containing nucleotide triphosphate hydrolases"/>
    <property type="match status" value="2"/>
</dbReference>
<keyword evidence="9 14" id="KW-0106">Calcium</keyword>
<dbReference type="GO" id="GO:0005741">
    <property type="term" value="C:mitochondrial outer membrane"/>
    <property type="evidence" value="ECO:0007669"/>
    <property type="project" value="UniProtKB-SubCell"/>
</dbReference>
<feature type="domain" description="EF-hand" evidence="16">
    <location>
        <begin position="302"/>
        <end position="337"/>
    </location>
</feature>
<dbReference type="Proteomes" id="UP000887567">
    <property type="component" value="Unplaced"/>
</dbReference>
<dbReference type="Pfam" id="PF00071">
    <property type="entry name" value="Ras"/>
    <property type="match status" value="1"/>
</dbReference>
<keyword evidence="12 14" id="KW-0342">GTP-binding</keyword>
<dbReference type="SMART" id="SM00174">
    <property type="entry name" value="RHO"/>
    <property type="match status" value="1"/>
</dbReference>
<dbReference type="OrthoDB" id="10020961at2759"/>
<dbReference type="GO" id="GO:0005509">
    <property type="term" value="F:calcium ion binding"/>
    <property type="evidence" value="ECO:0007669"/>
    <property type="project" value="InterPro"/>
</dbReference>
<dbReference type="SUPFAM" id="SSF52540">
    <property type="entry name" value="P-loop containing nucleoside triphosphate hydrolases"/>
    <property type="match status" value="2"/>
</dbReference>
<evidence type="ECO:0000256" key="2">
    <source>
        <dbReference type="ARBA" id="ARBA00007981"/>
    </source>
</evidence>
<evidence type="ECO:0000256" key="14">
    <source>
        <dbReference type="PIRNR" id="PIRNR037488"/>
    </source>
</evidence>
<dbReference type="PROSITE" id="PS51423">
    <property type="entry name" value="MIRO"/>
    <property type="match status" value="1"/>
</dbReference>
<dbReference type="InterPro" id="IPR052266">
    <property type="entry name" value="Miro-EF-hand_domain"/>
</dbReference>
<evidence type="ECO:0000256" key="1">
    <source>
        <dbReference type="ARBA" id="ARBA00004200"/>
    </source>
</evidence>
<dbReference type="EC" id="3.6.5.-" evidence="14"/>
<keyword evidence="8 14" id="KW-0378">Hydrolase</keyword>
<evidence type="ECO:0000313" key="19">
    <source>
        <dbReference type="Proteomes" id="UP000887567"/>
    </source>
</evidence>
<keyword evidence="7 14" id="KW-1000">Mitochondrion outer membrane</keyword>
<dbReference type="InterPro" id="IPR013567">
    <property type="entry name" value="EF_hand_assoc_2"/>
</dbReference>
<name>A0A913Y118_EXADI</name>
<evidence type="ECO:0000256" key="12">
    <source>
        <dbReference type="ARBA" id="ARBA00023134"/>
    </source>
</evidence>
<dbReference type="SMART" id="SM00173">
    <property type="entry name" value="RAS"/>
    <property type="match status" value="1"/>
</dbReference>
<keyword evidence="19" id="KW-1185">Reference proteome</keyword>
<dbReference type="InterPro" id="IPR027417">
    <property type="entry name" value="P-loop_NTPase"/>
</dbReference>
<dbReference type="AlphaFoldDB" id="A0A913Y118"/>
<keyword evidence="3 15" id="KW-0812">Transmembrane</keyword>
<evidence type="ECO:0000256" key="15">
    <source>
        <dbReference type="SAM" id="Phobius"/>
    </source>
</evidence>
<evidence type="ECO:0000256" key="4">
    <source>
        <dbReference type="ARBA" id="ARBA00022723"/>
    </source>
</evidence>
<dbReference type="RefSeq" id="XP_020912382.1">
    <property type="nucleotide sequence ID" value="XM_021056723.2"/>
</dbReference>
<dbReference type="FunFam" id="1.10.238.10:FF:000011">
    <property type="entry name" value="Mitochondrial Rho GTPase"/>
    <property type="match status" value="1"/>
</dbReference>
<dbReference type="PROSITE" id="PS00018">
    <property type="entry name" value="EF_HAND_1"/>
    <property type="match status" value="1"/>
</dbReference>
<dbReference type="InterPro" id="IPR001806">
    <property type="entry name" value="Small_GTPase"/>
</dbReference>
<dbReference type="PANTHER" id="PTHR46819:SF1">
    <property type="entry name" value="EF-HAND CALCIUM-BINDING DOMAIN-CONTAINING PROTEIN 7"/>
    <property type="match status" value="1"/>
</dbReference>
<accession>A0A913Y118</accession>
<dbReference type="InterPro" id="IPR021181">
    <property type="entry name" value="Miro"/>
</dbReference>
<keyword evidence="4" id="KW-0479">Metal-binding</keyword>
<comment type="similarity">
    <text evidence="2 14">Belongs to the mitochondrial Rho GTPase family.</text>
</comment>
<dbReference type="InterPro" id="IPR013566">
    <property type="entry name" value="EF_hand_assoc_1"/>
</dbReference>
<reference evidence="18" key="1">
    <citation type="submission" date="2022-11" db="UniProtKB">
        <authorList>
            <consortium name="EnsemblMetazoa"/>
        </authorList>
    </citation>
    <scope>IDENTIFICATION</scope>
</reference>
<dbReference type="GeneID" id="110250123"/>
<proteinExistence type="inferred from homology"/>
<keyword evidence="6 14" id="KW-0547">Nucleotide-binding</keyword>
<dbReference type="OMA" id="EGFISKW"/>
<evidence type="ECO:0000256" key="9">
    <source>
        <dbReference type="ARBA" id="ARBA00022837"/>
    </source>
</evidence>
<comment type="subcellular location">
    <subcellularLocation>
        <location evidence="1 14">Mitochondrion outer membrane</location>
        <topology evidence="1 14">Single-pass type IV membrane protein</topology>
    </subcellularLocation>
</comment>
<keyword evidence="10 15" id="KW-1133">Transmembrane helix</keyword>
<feature type="domain" description="Miro" evidence="17">
    <location>
        <begin position="3"/>
        <end position="165"/>
    </location>
</feature>
<dbReference type="PROSITE" id="PS50222">
    <property type="entry name" value="EF_HAND_2"/>
    <property type="match status" value="1"/>
</dbReference>
<feature type="transmembrane region" description="Helical" evidence="15">
    <location>
        <begin position="627"/>
        <end position="649"/>
    </location>
</feature>
<sequence>MSNRDVRILLVGDPQVGKTSLILSLVSEEFPDEVPSRAEEITIPADVTPEKIPTHIVDYSAEEQAEDALAEEIQKANVVCIVYDITDEETIERITSVWLPLIRNITEDEEQIKPVIIVGNKVYLVNVVLPIMNDYTEVETCIECSARSLKNISEMFYYAQKAVLHPTAPLYLPDEKQLRPLCEAALTRIFNISDADGDGILNDTELNNFQRHCFNSPLQGQGLQDVKNVVRKNVGSGLRDGGLTLQGFLFLHTLFIQRGRHETTWTVLRKFGYGEDLQLRTDYLCPPGIDVGADNTIELSDAGYEFFIDLFRKYDKDQDEALNPIELKNLFSLCPTMPWGDEVISSAETNEKGWVTLQGFLAQWTLTTFLDYTRTFAYLAYFGYVHGETETHLSTAITVCVPLPLPIVYSVSRLIQTRKKYKSALQYSQNGLEWAVSKLVTRSKSVDIQKKSTSRTVFQCYVFGAPGVGKTTFLQSFLNRTVKSLGSDKMVSHYVINLTEVHRQEKYLVLREIDWESSGLLLHDRRCDVACFLFDSTDAASFAQIVQLQEKLPKTVPCLFISTKNKRSVVRQEYELQPAMYTSLNKLPSPMILSEKPEENQEIYTKLAYMAVYPHLCGPNANNMGSFWLFTGLGATTVVLLAFVAYRYFRKGSST</sequence>
<dbReference type="GO" id="GO:0003924">
    <property type="term" value="F:GTPase activity"/>
    <property type="evidence" value="ECO:0007669"/>
    <property type="project" value="InterPro"/>
</dbReference>
<evidence type="ECO:0000256" key="5">
    <source>
        <dbReference type="ARBA" id="ARBA00022737"/>
    </source>
</evidence>
<keyword evidence="5" id="KW-0677">Repeat</keyword>
<dbReference type="InterPro" id="IPR002048">
    <property type="entry name" value="EF_hand_dom"/>
</dbReference>
<evidence type="ECO:0000256" key="3">
    <source>
        <dbReference type="ARBA" id="ARBA00022692"/>
    </source>
</evidence>
<dbReference type="PROSITE" id="PS51419">
    <property type="entry name" value="RAB"/>
    <property type="match status" value="1"/>
</dbReference>
<dbReference type="PANTHER" id="PTHR46819">
    <property type="entry name" value="EF-HAND CALCIUM-BINDING DOMAIN-CONTAINING PROTEIN 7"/>
    <property type="match status" value="1"/>
</dbReference>
<keyword evidence="11 14" id="KW-0496">Mitochondrion</keyword>
<dbReference type="SUPFAM" id="SSF47473">
    <property type="entry name" value="EF-hand"/>
    <property type="match status" value="1"/>
</dbReference>
<dbReference type="FunFam" id="3.40.50.300:FF:000170">
    <property type="entry name" value="Mitochondrial Rho GTPase"/>
    <property type="match status" value="1"/>
</dbReference>
<evidence type="ECO:0000256" key="6">
    <source>
        <dbReference type="ARBA" id="ARBA00022741"/>
    </source>
</evidence>
<dbReference type="SMART" id="SM00175">
    <property type="entry name" value="RAB"/>
    <property type="match status" value="1"/>
</dbReference>
<evidence type="ECO:0000256" key="7">
    <source>
        <dbReference type="ARBA" id="ARBA00022787"/>
    </source>
</evidence>
<dbReference type="Gene3D" id="1.10.238.10">
    <property type="entry name" value="EF-hand"/>
    <property type="match status" value="2"/>
</dbReference>
<dbReference type="Pfam" id="PF08355">
    <property type="entry name" value="EF_assoc_1"/>
    <property type="match status" value="1"/>
</dbReference>
<dbReference type="PRINTS" id="PR00449">
    <property type="entry name" value="RASTRNSFRMNG"/>
</dbReference>
<dbReference type="InterPro" id="IPR020860">
    <property type="entry name" value="MIRO_dom"/>
</dbReference>
<evidence type="ECO:0000256" key="10">
    <source>
        <dbReference type="ARBA" id="ARBA00022989"/>
    </source>
</evidence>
<evidence type="ECO:0000313" key="18">
    <source>
        <dbReference type="EnsemblMetazoa" id="XP_020912382.1"/>
    </source>
</evidence>
<dbReference type="GO" id="GO:0007005">
    <property type="term" value="P:mitochondrion organization"/>
    <property type="evidence" value="ECO:0007669"/>
    <property type="project" value="InterPro"/>
</dbReference>
<comment type="function">
    <text evidence="14">Mitochondrial GTPase involved in mitochondrial trafficking. Probably involved in control of anterograde transport of mitochondria and their subcellular distribution.</text>
</comment>
<dbReference type="EnsemblMetazoa" id="XM_021056723.2">
    <property type="protein sequence ID" value="XP_020912382.1"/>
    <property type="gene ID" value="LOC110250123"/>
</dbReference>
<evidence type="ECO:0000256" key="11">
    <source>
        <dbReference type="ARBA" id="ARBA00023128"/>
    </source>
</evidence>
<evidence type="ECO:0000259" key="16">
    <source>
        <dbReference type="PROSITE" id="PS50222"/>
    </source>
</evidence>
<dbReference type="Pfam" id="PF08356">
    <property type="entry name" value="EF_assoc_2"/>
    <property type="match status" value="1"/>
</dbReference>
<dbReference type="InterPro" id="IPR018247">
    <property type="entry name" value="EF_Hand_1_Ca_BS"/>
</dbReference>
<evidence type="ECO:0000256" key="8">
    <source>
        <dbReference type="ARBA" id="ARBA00022801"/>
    </source>
</evidence>
<keyword evidence="13 14" id="KW-0472">Membrane</keyword>
<dbReference type="CDD" id="cd01893">
    <property type="entry name" value="Miro1"/>
    <property type="match status" value="1"/>
</dbReference>
<evidence type="ECO:0000256" key="13">
    <source>
        <dbReference type="ARBA" id="ARBA00023136"/>
    </source>
</evidence>
<dbReference type="GO" id="GO:0005525">
    <property type="term" value="F:GTP binding"/>
    <property type="evidence" value="ECO:0007669"/>
    <property type="project" value="UniProtKB-KW"/>
</dbReference>
<dbReference type="PIRSF" id="PIRSF037488">
    <property type="entry name" value="Mt_Rho_GTPase"/>
    <property type="match status" value="1"/>
</dbReference>